<evidence type="ECO:0000256" key="2">
    <source>
        <dbReference type="ARBA" id="ARBA00011233"/>
    </source>
</evidence>
<comment type="subcellular location">
    <subcellularLocation>
        <location evidence="1">Cell outer membrane</location>
        <topology evidence="1">Multi-pass membrane protein</topology>
    </subcellularLocation>
</comment>
<dbReference type="CDD" id="cd00342">
    <property type="entry name" value="gram_neg_porins"/>
    <property type="match status" value="1"/>
</dbReference>
<comment type="subunit">
    <text evidence="2">Homotrimer.</text>
</comment>
<keyword evidence="3" id="KW-0813">Transport</keyword>
<evidence type="ECO:0000256" key="9">
    <source>
        <dbReference type="ARBA" id="ARBA00023136"/>
    </source>
</evidence>
<name>A0A944DFQ7_DENI1</name>
<reference evidence="13" key="1">
    <citation type="journal article" date="2022" name="ISME J.">
        <title>Genetic and phylogenetic analysis of dissimilatory iodate-reducing bacteria identifies potential niches across the world's oceans.</title>
        <authorList>
            <person name="Reyes-Umana V."/>
            <person name="Henning Z."/>
            <person name="Lee K."/>
            <person name="Barnum T.P."/>
            <person name="Coates J.D."/>
        </authorList>
    </citation>
    <scope>NUCLEOTIDE SEQUENCE [LARGE SCALE GENOMIC DNA]</scope>
    <source>
        <strain evidence="13">IR12</strain>
    </source>
</reference>
<evidence type="ECO:0000256" key="7">
    <source>
        <dbReference type="ARBA" id="ARBA00023065"/>
    </source>
</evidence>
<evidence type="ECO:0000256" key="5">
    <source>
        <dbReference type="ARBA" id="ARBA00022692"/>
    </source>
</evidence>
<evidence type="ECO:0000313" key="12">
    <source>
        <dbReference type="EMBL" id="MBT0964266.1"/>
    </source>
</evidence>
<feature type="non-terminal residue" evidence="12">
    <location>
        <position position="1"/>
    </location>
</feature>
<dbReference type="Gene3D" id="2.40.160.10">
    <property type="entry name" value="Porin"/>
    <property type="match status" value="1"/>
</dbReference>
<dbReference type="PANTHER" id="PTHR34501">
    <property type="entry name" value="PROTEIN YDDL-RELATED"/>
    <property type="match status" value="1"/>
</dbReference>
<dbReference type="RefSeq" id="WP_214364170.1">
    <property type="nucleotide sequence ID" value="NZ_JAEKFT010000101.1"/>
</dbReference>
<keyword evidence="13" id="KW-1185">Reference proteome</keyword>
<feature type="domain" description="Porin" evidence="11">
    <location>
        <begin position="18"/>
        <end position="341"/>
    </location>
</feature>
<comment type="caution">
    <text evidence="12">The sequence shown here is derived from an EMBL/GenBank/DDBJ whole genome shotgun (WGS) entry which is preliminary data.</text>
</comment>
<dbReference type="PANTHER" id="PTHR34501:SF9">
    <property type="entry name" value="MAJOR OUTER MEMBRANE PROTEIN P.IA"/>
    <property type="match status" value="1"/>
</dbReference>
<dbReference type="InterPro" id="IPR033900">
    <property type="entry name" value="Gram_neg_porin_domain"/>
</dbReference>
<evidence type="ECO:0000256" key="4">
    <source>
        <dbReference type="ARBA" id="ARBA00022452"/>
    </source>
</evidence>
<keyword evidence="7" id="KW-0406">Ion transport</keyword>
<evidence type="ECO:0000313" key="13">
    <source>
        <dbReference type="Proteomes" id="UP000694660"/>
    </source>
</evidence>
<gene>
    <name evidence="12" type="ORF">I8J34_24095</name>
</gene>
<dbReference type="InterPro" id="IPR023614">
    <property type="entry name" value="Porin_dom_sf"/>
</dbReference>
<keyword evidence="4" id="KW-1134">Transmembrane beta strand</keyword>
<keyword evidence="8" id="KW-0626">Porin</keyword>
<keyword evidence="5" id="KW-0812">Transmembrane</keyword>
<proteinExistence type="predicted"/>
<dbReference type="GO" id="GO:0046930">
    <property type="term" value="C:pore complex"/>
    <property type="evidence" value="ECO:0007669"/>
    <property type="project" value="UniProtKB-KW"/>
</dbReference>
<dbReference type="EMBL" id="JAEKFT010000101">
    <property type="protein sequence ID" value="MBT0964266.1"/>
    <property type="molecule type" value="Genomic_DNA"/>
</dbReference>
<evidence type="ECO:0000256" key="1">
    <source>
        <dbReference type="ARBA" id="ARBA00004571"/>
    </source>
</evidence>
<dbReference type="GO" id="GO:0009279">
    <property type="term" value="C:cell outer membrane"/>
    <property type="evidence" value="ECO:0007669"/>
    <property type="project" value="UniProtKB-SubCell"/>
</dbReference>
<sequence>PAAKPGMVAALTRGDKPVLTIYGILDGGVEHLTNIGADKKSLTRVPPITGTFASRLGFKLHKEFKPGYAVIGTLEAGFNLDDGTQGQSGSASTPDRIFGRQLFAGLSTPFGDFTFGRQWSMLTLAMRGSDQLGPNIYAVGSLDPYLPNSRYDNSLVWQNKFGNGISAGVAYSFGRDTSGGAPGSGTCGGESASDAQACKAWSAMVRYDAKQFGVAAAVDTIKGGTGATAFFFNGAAPFAFADSSDKDTRMTLGGYVKFGDAQFGAGWLGRKVDTATTDVESDIYYVSASYKLTPEIKIDGGIQRAVNDDQDRNATLTAVRGFYTLDKGLDAYAQVGHISNSSNASYQLSVGPGVAPAAGESQTGYMVGLRYFF</sequence>
<evidence type="ECO:0000256" key="6">
    <source>
        <dbReference type="ARBA" id="ARBA00022729"/>
    </source>
</evidence>
<dbReference type="GO" id="GO:0006811">
    <property type="term" value="P:monoatomic ion transport"/>
    <property type="evidence" value="ECO:0007669"/>
    <property type="project" value="UniProtKB-KW"/>
</dbReference>
<keyword evidence="6" id="KW-0732">Signal</keyword>
<dbReference type="Proteomes" id="UP000694660">
    <property type="component" value="Unassembled WGS sequence"/>
</dbReference>
<evidence type="ECO:0000256" key="8">
    <source>
        <dbReference type="ARBA" id="ARBA00023114"/>
    </source>
</evidence>
<evidence type="ECO:0000256" key="10">
    <source>
        <dbReference type="ARBA" id="ARBA00023237"/>
    </source>
</evidence>
<dbReference type="InterPro" id="IPR050298">
    <property type="entry name" value="Gram-neg_bact_OMP"/>
</dbReference>
<keyword evidence="10" id="KW-0998">Cell outer membrane</keyword>
<accession>A0A944DFQ7</accession>
<dbReference type="Pfam" id="PF13609">
    <property type="entry name" value="Porin_4"/>
    <property type="match status" value="1"/>
</dbReference>
<keyword evidence="9" id="KW-0472">Membrane</keyword>
<evidence type="ECO:0000256" key="3">
    <source>
        <dbReference type="ARBA" id="ARBA00022448"/>
    </source>
</evidence>
<dbReference type="GO" id="GO:0015288">
    <property type="term" value="F:porin activity"/>
    <property type="evidence" value="ECO:0007669"/>
    <property type="project" value="UniProtKB-KW"/>
</dbReference>
<evidence type="ECO:0000259" key="11">
    <source>
        <dbReference type="Pfam" id="PF13609"/>
    </source>
</evidence>
<organism evidence="12 13">
    <name type="scientific">Denitromonas iodatirespirans</name>
    <dbReference type="NCBI Taxonomy" id="2795389"/>
    <lineage>
        <taxon>Bacteria</taxon>
        <taxon>Pseudomonadati</taxon>
        <taxon>Pseudomonadota</taxon>
        <taxon>Betaproteobacteria</taxon>
        <taxon>Rhodocyclales</taxon>
        <taxon>Zoogloeaceae</taxon>
        <taxon>Denitromonas</taxon>
    </lineage>
</organism>
<dbReference type="AlphaFoldDB" id="A0A944DFQ7"/>
<dbReference type="SUPFAM" id="SSF56935">
    <property type="entry name" value="Porins"/>
    <property type="match status" value="1"/>
</dbReference>
<protein>
    <submittedName>
        <fullName evidence="12">Porin</fullName>
    </submittedName>
</protein>